<dbReference type="Gene3D" id="1.10.10.10">
    <property type="entry name" value="Winged helix-like DNA-binding domain superfamily/Winged helix DNA-binding domain"/>
    <property type="match status" value="1"/>
</dbReference>
<dbReference type="Proteomes" id="UP001310558">
    <property type="component" value="Unassembled WGS sequence"/>
</dbReference>
<evidence type="ECO:0000313" key="6">
    <source>
        <dbReference type="Proteomes" id="UP001310558"/>
    </source>
</evidence>
<dbReference type="GO" id="GO:0003677">
    <property type="term" value="F:DNA binding"/>
    <property type="evidence" value="ECO:0007669"/>
    <property type="project" value="UniProtKB-KW"/>
</dbReference>
<organism evidence="4 5">
    <name type="scientific">Enterobacter huaxiensis</name>
    <dbReference type="NCBI Taxonomy" id="2494702"/>
    <lineage>
        <taxon>Bacteria</taxon>
        <taxon>Pseudomonadati</taxon>
        <taxon>Pseudomonadota</taxon>
        <taxon>Gammaproteobacteria</taxon>
        <taxon>Enterobacterales</taxon>
        <taxon>Enterobacteriaceae</taxon>
        <taxon>Enterobacter</taxon>
    </lineage>
</organism>
<evidence type="ECO:0000313" key="5">
    <source>
        <dbReference type="Proteomes" id="UP000276389"/>
    </source>
</evidence>
<proteinExistence type="predicted"/>
<dbReference type="SUPFAM" id="SSF46894">
    <property type="entry name" value="C-terminal effector domain of the bipartite response regulators"/>
    <property type="match status" value="1"/>
</dbReference>
<reference evidence="4 5" key="1">
    <citation type="submission" date="2018-12" db="EMBL/GenBank/DDBJ databases">
        <title>The Genome Submission of two Enterobacter spp. strains.</title>
        <authorList>
            <person name="Wu W."/>
            <person name="Wei L."/>
            <person name="Feng Y."/>
            <person name="Zong Z."/>
        </authorList>
    </citation>
    <scope>NUCLEOTIDE SEQUENCE [LARGE SCALE GENOMIC DNA]</scope>
    <source>
        <strain evidence="4 5">WCHEHu045002</strain>
    </source>
</reference>
<gene>
    <name evidence="4" type="ORF">EJE24_12570</name>
    <name evidence="3" type="ORF">NGC28_08560</name>
</gene>
<keyword evidence="6" id="KW-1185">Reference proteome</keyword>
<feature type="domain" description="OmpR/PhoB-type" evidence="2">
    <location>
        <begin position="37"/>
        <end position="115"/>
    </location>
</feature>
<sequence length="146" mass="17261">MGYRLYGFMIGEEIHFDISNRRLYRLTGSHTEKSIAFASIYFNETMLRLFLYLLMNGRAKPVSKEELFDKVWEAHNLSPSTQRLWQVLHNLNNKLKLLDLPDDFIRNIKGRGYIINYPDVIPVYYRMSELPAHSVKKEEKTDSLSE</sequence>
<evidence type="ECO:0000259" key="2">
    <source>
        <dbReference type="SMART" id="SM00862"/>
    </source>
</evidence>
<evidence type="ECO:0000256" key="1">
    <source>
        <dbReference type="ARBA" id="ARBA00023125"/>
    </source>
</evidence>
<dbReference type="EMBL" id="JAMWJU010000001">
    <property type="protein sequence ID" value="MEB7542498.1"/>
    <property type="molecule type" value="Genomic_DNA"/>
</dbReference>
<dbReference type="EMBL" id="RWHU01000004">
    <property type="protein sequence ID" value="RSK67396.1"/>
    <property type="molecule type" value="Genomic_DNA"/>
</dbReference>
<dbReference type="AlphaFoldDB" id="A0A428LRD4"/>
<reference evidence="3 6" key="2">
    <citation type="submission" date="2022-06" db="EMBL/GenBank/DDBJ databases">
        <title>Whole Genome analysis of Bacterial isolates collected during year 2020 from Guwahati, Assam, India.</title>
        <authorList>
            <person name="Mendem S.K."/>
            <person name="Rakshit O."/>
            <person name="Murugesan D."/>
            <person name="Saikia K."/>
            <person name="Shome R."/>
            <person name="Raisen C."/>
            <person name="Holmes M.A."/>
            <person name="Shome B.R."/>
        </authorList>
    </citation>
    <scope>NUCLEOTIDE SEQUENCE [LARGE SCALE GENOMIC DNA]</scope>
    <source>
        <strain evidence="3 6">Sil NS 53</strain>
    </source>
</reference>
<evidence type="ECO:0000313" key="3">
    <source>
        <dbReference type="EMBL" id="MEB7542498.1"/>
    </source>
</evidence>
<keyword evidence="1" id="KW-0238">DNA-binding</keyword>
<dbReference type="RefSeq" id="WP_119935207.1">
    <property type="nucleotide sequence ID" value="NZ_CAMLPR010000098.1"/>
</dbReference>
<dbReference type="InterPro" id="IPR001867">
    <property type="entry name" value="OmpR/PhoB-type_DNA-bd"/>
</dbReference>
<protein>
    <submittedName>
        <fullName evidence="3 4">Helix-turn-helix domain-containing protein</fullName>
    </submittedName>
</protein>
<dbReference type="OrthoDB" id="6485260at2"/>
<dbReference type="GO" id="GO:0000160">
    <property type="term" value="P:phosphorelay signal transduction system"/>
    <property type="evidence" value="ECO:0007669"/>
    <property type="project" value="InterPro"/>
</dbReference>
<evidence type="ECO:0000313" key="4">
    <source>
        <dbReference type="EMBL" id="RSK67396.1"/>
    </source>
</evidence>
<comment type="caution">
    <text evidence="4">The sequence shown here is derived from an EMBL/GenBank/DDBJ whole genome shotgun (WGS) entry which is preliminary data.</text>
</comment>
<dbReference type="GO" id="GO:0006355">
    <property type="term" value="P:regulation of DNA-templated transcription"/>
    <property type="evidence" value="ECO:0007669"/>
    <property type="project" value="InterPro"/>
</dbReference>
<accession>A0A428LRD4</accession>
<dbReference type="Proteomes" id="UP000276389">
    <property type="component" value="Unassembled WGS sequence"/>
</dbReference>
<dbReference type="InterPro" id="IPR016032">
    <property type="entry name" value="Sig_transdc_resp-reg_C-effctor"/>
</dbReference>
<dbReference type="Pfam" id="PF00486">
    <property type="entry name" value="Trans_reg_C"/>
    <property type="match status" value="1"/>
</dbReference>
<dbReference type="InterPro" id="IPR036388">
    <property type="entry name" value="WH-like_DNA-bd_sf"/>
</dbReference>
<dbReference type="SMART" id="SM00862">
    <property type="entry name" value="Trans_reg_C"/>
    <property type="match status" value="1"/>
</dbReference>
<name>A0A428LRD4_9ENTR</name>